<accession>A9FZT0</accession>
<dbReference type="BioCyc" id="SCEL448385:SCE_RS44160-MONOMER"/>
<protein>
    <recommendedName>
        <fullName evidence="3">HEAT repeat domain-containing protein</fullName>
    </recommendedName>
</protein>
<dbReference type="EMBL" id="AM746676">
    <property type="protein sequence ID" value="CAN98787.1"/>
    <property type="molecule type" value="Genomic_DNA"/>
</dbReference>
<reference evidence="1 2" key="1">
    <citation type="journal article" date="2007" name="Nat. Biotechnol.">
        <title>Complete genome sequence of the myxobacterium Sorangium cellulosum.</title>
        <authorList>
            <person name="Schneiker S."/>
            <person name="Perlova O."/>
            <person name="Kaiser O."/>
            <person name="Gerth K."/>
            <person name="Alici A."/>
            <person name="Altmeyer M.O."/>
            <person name="Bartels D."/>
            <person name="Bekel T."/>
            <person name="Beyer S."/>
            <person name="Bode E."/>
            <person name="Bode H.B."/>
            <person name="Bolten C.J."/>
            <person name="Choudhuri J.V."/>
            <person name="Doss S."/>
            <person name="Elnakady Y.A."/>
            <person name="Frank B."/>
            <person name="Gaigalat L."/>
            <person name="Goesmann A."/>
            <person name="Groeger C."/>
            <person name="Gross F."/>
            <person name="Jelsbak L."/>
            <person name="Jelsbak L."/>
            <person name="Kalinowski J."/>
            <person name="Kegler C."/>
            <person name="Knauber T."/>
            <person name="Konietzny S."/>
            <person name="Kopp M."/>
            <person name="Krause L."/>
            <person name="Krug D."/>
            <person name="Linke B."/>
            <person name="Mahmud T."/>
            <person name="Martinez-Arias R."/>
            <person name="McHardy A.C."/>
            <person name="Merai M."/>
            <person name="Meyer F."/>
            <person name="Mormann S."/>
            <person name="Munoz-Dorado J."/>
            <person name="Perez J."/>
            <person name="Pradella S."/>
            <person name="Rachid S."/>
            <person name="Raddatz G."/>
            <person name="Rosenau F."/>
            <person name="Rueckert C."/>
            <person name="Sasse F."/>
            <person name="Scharfe M."/>
            <person name="Schuster S.C."/>
            <person name="Suen G."/>
            <person name="Treuner-Lange A."/>
            <person name="Velicer G.J."/>
            <person name="Vorholter F.-J."/>
            <person name="Weissman K.J."/>
            <person name="Welch R.D."/>
            <person name="Wenzel S.C."/>
            <person name="Whitworth D.E."/>
            <person name="Wilhelm S."/>
            <person name="Wittmann C."/>
            <person name="Bloecker H."/>
            <person name="Puehler A."/>
            <person name="Mueller R."/>
        </authorList>
    </citation>
    <scope>NUCLEOTIDE SEQUENCE [LARGE SCALE GENOMIC DNA]</scope>
    <source>
        <strain evidence="2">So ce56</strain>
    </source>
</reference>
<dbReference type="KEGG" id="scl:sce8617"/>
<dbReference type="eggNOG" id="COG1413">
    <property type="taxonomic scope" value="Bacteria"/>
</dbReference>
<dbReference type="OrthoDB" id="5520253at2"/>
<name>A9FZT0_SORC5</name>
<evidence type="ECO:0000313" key="2">
    <source>
        <dbReference type="Proteomes" id="UP000002139"/>
    </source>
</evidence>
<gene>
    <name evidence="1" type="ordered locus">sce8617</name>
</gene>
<dbReference type="HOGENOM" id="CLU_1224091_0_0_7"/>
<dbReference type="RefSeq" id="WP_012241226.1">
    <property type="nucleotide sequence ID" value="NC_010162.1"/>
</dbReference>
<dbReference type="InterPro" id="IPR011989">
    <property type="entry name" value="ARM-like"/>
</dbReference>
<dbReference type="Gene3D" id="1.25.10.10">
    <property type="entry name" value="Leucine-rich Repeat Variant"/>
    <property type="match status" value="1"/>
</dbReference>
<evidence type="ECO:0000313" key="1">
    <source>
        <dbReference type="EMBL" id="CAN98787.1"/>
    </source>
</evidence>
<sequence>MQNRQAIETTLNKLFDAERTARRLHDELTAMPGDGLLDVLTDAIAAATRENDEDEAALRLVRIASLLGEHEGPRALDALIDVLASEHPEARQAAGEEIETLAYDRFKEVAQAIERALKRLPVGSSALPELPYLIAEVPEPGVPKLLSQFLSHKDPDAVAAAIETLVEIGDPAHAPLIQPLLDDKRTVELADDGGDDATSEVTIGELAEEALSLLAPYDDEEDGVA</sequence>
<dbReference type="SUPFAM" id="SSF48371">
    <property type="entry name" value="ARM repeat"/>
    <property type="match status" value="1"/>
</dbReference>
<dbReference type="STRING" id="448385.sce8617"/>
<organism evidence="1 2">
    <name type="scientific">Sorangium cellulosum (strain So ce56)</name>
    <name type="common">Polyangium cellulosum (strain So ce56)</name>
    <dbReference type="NCBI Taxonomy" id="448385"/>
    <lineage>
        <taxon>Bacteria</taxon>
        <taxon>Pseudomonadati</taxon>
        <taxon>Myxococcota</taxon>
        <taxon>Polyangia</taxon>
        <taxon>Polyangiales</taxon>
        <taxon>Polyangiaceae</taxon>
        <taxon>Sorangium</taxon>
    </lineage>
</organism>
<keyword evidence="2" id="KW-1185">Reference proteome</keyword>
<dbReference type="AlphaFoldDB" id="A9FZT0"/>
<dbReference type="Proteomes" id="UP000002139">
    <property type="component" value="Chromosome"/>
</dbReference>
<proteinExistence type="predicted"/>
<evidence type="ECO:0008006" key="3">
    <source>
        <dbReference type="Google" id="ProtNLM"/>
    </source>
</evidence>
<dbReference type="InterPro" id="IPR016024">
    <property type="entry name" value="ARM-type_fold"/>
</dbReference>